<evidence type="ECO:0000259" key="8">
    <source>
        <dbReference type="Pfam" id="PF02558"/>
    </source>
</evidence>
<evidence type="ECO:0000256" key="5">
    <source>
        <dbReference type="SAM" id="MobiDB-lite"/>
    </source>
</evidence>
<dbReference type="PANTHER" id="PTHR38015:SF1">
    <property type="entry name" value="OPINE DEHYDROGENASE DOMAIN-CONTAINING PROTEIN"/>
    <property type="match status" value="1"/>
</dbReference>
<dbReference type="SUPFAM" id="SSF48179">
    <property type="entry name" value="6-phosphogluconate dehydrogenase C-terminal domain-like"/>
    <property type="match status" value="1"/>
</dbReference>
<proteinExistence type="predicted"/>
<dbReference type="InterPro" id="IPR036291">
    <property type="entry name" value="NAD(P)-bd_dom_sf"/>
</dbReference>
<comment type="pathway">
    <text evidence="1">Cofactor biosynthesis; (R)-pantothenate biosynthesis; (R)-pantoate from 3-methyl-2-oxobutanoate: step 2/2.</text>
</comment>
<evidence type="ECO:0000256" key="6">
    <source>
        <dbReference type="SAM" id="SignalP"/>
    </source>
</evidence>
<feature type="signal peptide" evidence="6">
    <location>
        <begin position="1"/>
        <end position="20"/>
    </location>
</feature>
<dbReference type="AlphaFoldDB" id="A0AAP8D3I6"/>
<evidence type="ECO:0000313" key="10">
    <source>
        <dbReference type="Proteomes" id="UP000216164"/>
    </source>
</evidence>
<feature type="compositionally biased region" description="Basic and acidic residues" evidence="5">
    <location>
        <begin position="364"/>
        <end position="384"/>
    </location>
</feature>
<feature type="domain" description="Ketopantoate reductase N-terminal" evidence="8">
    <location>
        <begin position="3"/>
        <end position="101"/>
    </location>
</feature>
<reference evidence="9 10" key="1">
    <citation type="submission" date="2017-04" db="EMBL/GenBank/DDBJ databases">
        <title>Genome Announcement: Closed genomes of Ralstonia solanacearum strains K60, UW551, and UW700.</title>
        <authorList>
            <person name="Hayes M."/>
            <person name="Macintyre A.M."/>
            <person name="Allen C."/>
        </authorList>
    </citation>
    <scope>NUCLEOTIDE SEQUENCE [LARGE SCALE GENOMIC DNA]</scope>
    <source>
        <strain evidence="9 10">UW25</strain>
    </source>
</reference>
<evidence type="ECO:0000256" key="1">
    <source>
        <dbReference type="ARBA" id="ARBA00004994"/>
    </source>
</evidence>
<dbReference type="SUPFAM" id="SSF51735">
    <property type="entry name" value="NAD(P)-binding Rossmann-fold domains"/>
    <property type="match status" value="1"/>
</dbReference>
<dbReference type="Proteomes" id="UP000216164">
    <property type="component" value="Unassembled WGS sequence"/>
</dbReference>
<name>A0AAP8D3I6_RALSL</name>
<feature type="domain" description="Opine dehydrogenase" evidence="7">
    <location>
        <begin position="176"/>
        <end position="323"/>
    </location>
</feature>
<sequence length="384" mass="41677">MKVAVCGGGSIALTAAAVMAARPSFEVTVLTRRPQDWSHTLTVHFGDHLRLVGSIQATNDPARAIAGRDWVLLAVPAYARADILERIRPCLDARTWVGCIGSSVGFDWLVSRILGSGTRHFGLQRAPWIARTVTRGRLAHVTAVRASVNFAGHPRAALTNLAPQLSDALGLACRPAPSFLAVTLGFDNATLHPPRLYTLFSPGRPVMPTERFYGAWNDAASDCLLALDDELSRIRRALRVTDDVGARAHFGVDSAPALTARIRAMAALRHIAVPALASGAPELASRFFQEDFVHGLAVHGEIGRVAGIRTPTLDRMLRWAESLLRRPLGYDGSRIARHDDPPFPQAFGYTDAHTLTSGSPEDPSPMRHVREAPGTPREIRRMPC</sequence>
<dbReference type="GO" id="GO:0008677">
    <property type="term" value="F:2-dehydropantoate 2-reductase activity"/>
    <property type="evidence" value="ECO:0007669"/>
    <property type="project" value="UniProtKB-EC"/>
</dbReference>
<dbReference type="Gene3D" id="3.40.50.720">
    <property type="entry name" value="NAD(P)-binding Rossmann-like Domain"/>
    <property type="match status" value="1"/>
</dbReference>
<keyword evidence="3" id="KW-0566">Pantothenate biosynthesis</keyword>
<dbReference type="PANTHER" id="PTHR38015">
    <property type="entry name" value="BLR6086 PROTEIN"/>
    <property type="match status" value="1"/>
</dbReference>
<evidence type="ECO:0000313" key="9">
    <source>
        <dbReference type="EMBL" id="OYQ12713.1"/>
    </source>
</evidence>
<dbReference type="Pfam" id="PF02317">
    <property type="entry name" value="Octopine_DH"/>
    <property type="match status" value="1"/>
</dbReference>
<dbReference type="InterPro" id="IPR013328">
    <property type="entry name" value="6PGD_dom2"/>
</dbReference>
<dbReference type="Gene3D" id="1.10.1040.10">
    <property type="entry name" value="N-(1-d-carboxylethyl)-l-norvaline Dehydrogenase, domain 2"/>
    <property type="match status" value="1"/>
</dbReference>
<evidence type="ECO:0000259" key="7">
    <source>
        <dbReference type="Pfam" id="PF02317"/>
    </source>
</evidence>
<dbReference type="InterPro" id="IPR008927">
    <property type="entry name" value="6-PGluconate_DH-like_C_sf"/>
</dbReference>
<comment type="caution">
    <text evidence="9">The sequence shown here is derived from an EMBL/GenBank/DDBJ whole genome shotgun (WGS) entry which is preliminary data.</text>
</comment>
<accession>A0AAP8D3I6</accession>
<dbReference type="GO" id="GO:0015940">
    <property type="term" value="P:pantothenate biosynthetic process"/>
    <property type="evidence" value="ECO:0007669"/>
    <property type="project" value="UniProtKB-KW"/>
</dbReference>
<comment type="catalytic activity">
    <reaction evidence="4">
        <text>(R)-pantoate + NADP(+) = 2-dehydropantoate + NADPH + H(+)</text>
        <dbReference type="Rhea" id="RHEA:16233"/>
        <dbReference type="ChEBI" id="CHEBI:11561"/>
        <dbReference type="ChEBI" id="CHEBI:15378"/>
        <dbReference type="ChEBI" id="CHEBI:15980"/>
        <dbReference type="ChEBI" id="CHEBI:57783"/>
        <dbReference type="ChEBI" id="CHEBI:58349"/>
        <dbReference type="EC" id="1.1.1.169"/>
    </reaction>
</comment>
<dbReference type="Pfam" id="PF02558">
    <property type="entry name" value="ApbA"/>
    <property type="match status" value="1"/>
</dbReference>
<dbReference type="RefSeq" id="WP_003269282.1">
    <property type="nucleotide sequence ID" value="NZ_NCTK01000001.1"/>
</dbReference>
<keyword evidence="6" id="KW-0732">Signal</keyword>
<feature type="chain" id="PRO_5042931230" description="2-dehydropantoate 2-reductase" evidence="6">
    <location>
        <begin position="21"/>
        <end position="384"/>
    </location>
</feature>
<evidence type="ECO:0000256" key="2">
    <source>
        <dbReference type="ARBA" id="ARBA00019465"/>
    </source>
</evidence>
<dbReference type="EMBL" id="NCTK01000001">
    <property type="protein sequence ID" value="OYQ12713.1"/>
    <property type="molecule type" value="Genomic_DNA"/>
</dbReference>
<organism evidence="9 10">
    <name type="scientific">Ralstonia solanacearum K60</name>
    <dbReference type="NCBI Taxonomy" id="1091042"/>
    <lineage>
        <taxon>Bacteria</taxon>
        <taxon>Pseudomonadati</taxon>
        <taxon>Pseudomonadota</taxon>
        <taxon>Betaproteobacteria</taxon>
        <taxon>Burkholderiales</taxon>
        <taxon>Burkholderiaceae</taxon>
        <taxon>Ralstonia</taxon>
        <taxon>Ralstonia solanacearum species complex</taxon>
    </lineage>
</organism>
<evidence type="ECO:0000256" key="3">
    <source>
        <dbReference type="ARBA" id="ARBA00022655"/>
    </source>
</evidence>
<evidence type="ECO:0000256" key="4">
    <source>
        <dbReference type="ARBA" id="ARBA00048793"/>
    </source>
</evidence>
<dbReference type="InterPro" id="IPR051729">
    <property type="entry name" value="Opine/Lysopine_DH"/>
</dbReference>
<feature type="region of interest" description="Disordered" evidence="5">
    <location>
        <begin position="335"/>
        <end position="384"/>
    </location>
</feature>
<dbReference type="InterPro" id="IPR013332">
    <property type="entry name" value="KPR_N"/>
</dbReference>
<dbReference type="InterPro" id="IPR003421">
    <property type="entry name" value="Opine_DH"/>
</dbReference>
<protein>
    <recommendedName>
        <fullName evidence="2">2-dehydropantoate 2-reductase</fullName>
    </recommendedName>
</protein>
<gene>
    <name evidence="9" type="ORF">B7R77_05235</name>
</gene>